<dbReference type="EMBL" id="QREH01000001">
    <property type="protein sequence ID" value="REE03235.1"/>
    <property type="molecule type" value="Genomic_DNA"/>
</dbReference>
<dbReference type="Proteomes" id="UP000256727">
    <property type="component" value="Unassembled WGS sequence"/>
</dbReference>
<evidence type="ECO:0000313" key="1">
    <source>
        <dbReference type="EMBL" id="REE03235.1"/>
    </source>
</evidence>
<dbReference type="InterPro" id="IPR025355">
    <property type="entry name" value="DUF4259"/>
</dbReference>
<proteinExistence type="predicted"/>
<sequence length="185" mass="20158">MLPALVDLSAGQDRRWPFDYESVLSLHATIAAGVVQTGDDPQTEEYIRMGAWDVSIFGNDGAGDFLFEFDDAHTVGEVTPILEEALDAALGGGGVDSIDGEIGLAAAALVVAWRNPQMLDDEDTGDFSSWPRTTDSLPDRLAVKADQVLERMQQPQGNELFELWAEEDQAEEFVAAVGRWRSARS</sequence>
<comment type="caution">
    <text evidence="1">The sequence shown here is derived from an EMBL/GenBank/DDBJ whole genome shotgun (WGS) entry which is preliminary data.</text>
</comment>
<dbReference type="AlphaFoldDB" id="A0A3D9LAD2"/>
<keyword evidence="2" id="KW-1185">Reference proteome</keyword>
<accession>A0A3D9LAD2</accession>
<dbReference type="OrthoDB" id="73183at2"/>
<evidence type="ECO:0000313" key="2">
    <source>
        <dbReference type="Proteomes" id="UP000256727"/>
    </source>
</evidence>
<protein>
    <submittedName>
        <fullName evidence="1">Uncharacterized protein DUF4259</fullName>
    </submittedName>
</protein>
<dbReference type="RefSeq" id="WP_115931381.1">
    <property type="nucleotide sequence ID" value="NZ_QREH01000001.1"/>
</dbReference>
<organism evidence="1 2">
    <name type="scientific">Citricoccus muralis</name>
    <dbReference type="NCBI Taxonomy" id="169134"/>
    <lineage>
        <taxon>Bacteria</taxon>
        <taxon>Bacillati</taxon>
        <taxon>Actinomycetota</taxon>
        <taxon>Actinomycetes</taxon>
        <taxon>Micrococcales</taxon>
        <taxon>Micrococcaceae</taxon>
        <taxon>Citricoccus</taxon>
    </lineage>
</organism>
<reference evidence="1 2" key="1">
    <citation type="submission" date="2018-07" db="EMBL/GenBank/DDBJ databases">
        <title>Sequencing the genomes of 1000 actinobacteria strains.</title>
        <authorList>
            <person name="Klenk H.-P."/>
        </authorList>
    </citation>
    <scope>NUCLEOTIDE SEQUENCE [LARGE SCALE GENOMIC DNA]</scope>
    <source>
        <strain evidence="1 2">DSM 14442</strain>
    </source>
</reference>
<name>A0A3D9LAD2_9MICC</name>
<dbReference type="Pfam" id="PF14078">
    <property type="entry name" value="DUF4259"/>
    <property type="match status" value="1"/>
</dbReference>
<gene>
    <name evidence="1" type="ORF">C8E99_1041</name>
</gene>